<gene>
    <name evidence="10" type="ORF">PBLR_15479</name>
</gene>
<protein>
    <recommendedName>
        <fullName evidence="3">2-amino-4-hydroxy-6-hydroxymethyldihydropteridine diphosphokinase</fullName>
        <ecNumber evidence="3">2.7.6.3</ecNumber>
    </recommendedName>
</protein>
<evidence type="ECO:0000256" key="8">
    <source>
        <dbReference type="ARBA" id="ARBA00022909"/>
    </source>
</evidence>
<comment type="pathway">
    <text evidence="2">Cofactor biosynthesis; tetrahydrofolate biosynthesis; 2-amino-4-hydroxy-6-hydroxymethyl-7,8-dihydropteridine diphosphate from 7,8-dihydroneopterin triphosphate: step 4/4.</text>
</comment>
<feature type="domain" description="7,8-dihydro-6-hydroxymethylpterin-pyrophosphokinase" evidence="9">
    <location>
        <begin position="115"/>
        <end position="126"/>
    </location>
</feature>
<sequence>MDGMKTDFSGSELEKVGMDYNPVTHTGEQTAYIALGANIGERERALYNALTHLQAQEQVQVVRCSAIYETDPVGYEDQPAFLNMTACIRTTLQPDELLMAMLAIEKQMGRVRDIRWGPRVIDLDLLWMGDTSWNTDLLTLPHPRMGERLFVLVPLADIVPESAVELHAFVHHALGTLDGKEGIRKWSPCKWPSESGLSVSFED</sequence>
<evidence type="ECO:0000259" key="9">
    <source>
        <dbReference type="PROSITE" id="PS00794"/>
    </source>
</evidence>
<dbReference type="NCBIfam" id="TIGR01498">
    <property type="entry name" value="folK"/>
    <property type="match status" value="1"/>
</dbReference>
<evidence type="ECO:0000256" key="3">
    <source>
        <dbReference type="ARBA" id="ARBA00013253"/>
    </source>
</evidence>
<keyword evidence="6 10" id="KW-0418">Kinase</keyword>
<dbReference type="SUPFAM" id="SSF55083">
    <property type="entry name" value="6-hydroxymethyl-7,8-dihydropterin pyrophosphokinase, HPPK"/>
    <property type="match status" value="1"/>
</dbReference>
<keyword evidence="4" id="KW-0808">Transferase</keyword>
<dbReference type="Gene3D" id="3.30.70.560">
    <property type="entry name" value="7,8-Dihydro-6-hydroxymethylpterin-pyrophosphokinase HPPK"/>
    <property type="match status" value="1"/>
</dbReference>
<dbReference type="AlphaFoldDB" id="A0A383RKC9"/>
<dbReference type="GO" id="GO:0046654">
    <property type="term" value="P:tetrahydrofolate biosynthetic process"/>
    <property type="evidence" value="ECO:0007669"/>
    <property type="project" value="UniProtKB-UniPathway"/>
</dbReference>
<reference evidence="11" key="1">
    <citation type="submission" date="2018-08" db="EMBL/GenBank/DDBJ databases">
        <authorList>
            <person name="Chevrot R."/>
        </authorList>
    </citation>
    <scope>NUCLEOTIDE SEQUENCE [LARGE SCALE GENOMIC DNA]</scope>
</reference>
<evidence type="ECO:0000256" key="5">
    <source>
        <dbReference type="ARBA" id="ARBA00022741"/>
    </source>
</evidence>
<evidence type="ECO:0000256" key="4">
    <source>
        <dbReference type="ARBA" id="ARBA00022679"/>
    </source>
</evidence>
<dbReference type="GO" id="GO:0005524">
    <property type="term" value="F:ATP binding"/>
    <property type="evidence" value="ECO:0007669"/>
    <property type="project" value="UniProtKB-KW"/>
</dbReference>
<dbReference type="EMBL" id="LS992241">
    <property type="protein sequence ID" value="SYX87052.1"/>
    <property type="molecule type" value="Genomic_DNA"/>
</dbReference>
<dbReference type="PANTHER" id="PTHR43071">
    <property type="entry name" value="2-AMINO-4-HYDROXY-6-HYDROXYMETHYLDIHYDROPTERIDINE PYROPHOSPHOKINASE"/>
    <property type="match status" value="1"/>
</dbReference>
<evidence type="ECO:0000313" key="10">
    <source>
        <dbReference type="EMBL" id="SYX87052.1"/>
    </source>
</evidence>
<dbReference type="PROSITE" id="PS00794">
    <property type="entry name" value="HPPK"/>
    <property type="match status" value="1"/>
</dbReference>
<evidence type="ECO:0000313" key="11">
    <source>
        <dbReference type="Proteomes" id="UP000304148"/>
    </source>
</evidence>
<dbReference type="EC" id="2.7.6.3" evidence="3"/>
<dbReference type="Pfam" id="PF01288">
    <property type="entry name" value="HPPK"/>
    <property type="match status" value="1"/>
</dbReference>
<evidence type="ECO:0000256" key="6">
    <source>
        <dbReference type="ARBA" id="ARBA00022777"/>
    </source>
</evidence>
<accession>A0A383RKC9</accession>
<dbReference type="CDD" id="cd00483">
    <property type="entry name" value="HPPK"/>
    <property type="match status" value="1"/>
</dbReference>
<name>A0A383RKC9_PAEAL</name>
<proteinExistence type="predicted"/>
<keyword evidence="5" id="KW-0547">Nucleotide-binding</keyword>
<dbReference type="GO" id="GO:0016301">
    <property type="term" value="F:kinase activity"/>
    <property type="evidence" value="ECO:0007669"/>
    <property type="project" value="UniProtKB-KW"/>
</dbReference>
<comment type="catalytic activity">
    <reaction evidence="1">
        <text>6-hydroxymethyl-7,8-dihydropterin + ATP = (7,8-dihydropterin-6-yl)methyl diphosphate + AMP + H(+)</text>
        <dbReference type="Rhea" id="RHEA:11412"/>
        <dbReference type="ChEBI" id="CHEBI:15378"/>
        <dbReference type="ChEBI" id="CHEBI:30616"/>
        <dbReference type="ChEBI" id="CHEBI:44841"/>
        <dbReference type="ChEBI" id="CHEBI:72950"/>
        <dbReference type="ChEBI" id="CHEBI:456215"/>
        <dbReference type="EC" id="2.7.6.3"/>
    </reaction>
</comment>
<dbReference type="GO" id="GO:0046656">
    <property type="term" value="P:folic acid biosynthetic process"/>
    <property type="evidence" value="ECO:0007669"/>
    <property type="project" value="UniProtKB-KW"/>
</dbReference>
<dbReference type="GO" id="GO:0003848">
    <property type="term" value="F:2-amino-4-hydroxy-6-hydroxymethyldihydropteridine diphosphokinase activity"/>
    <property type="evidence" value="ECO:0007669"/>
    <property type="project" value="UniProtKB-EC"/>
</dbReference>
<keyword evidence="8" id="KW-0289">Folate biosynthesis</keyword>
<evidence type="ECO:0000256" key="1">
    <source>
        <dbReference type="ARBA" id="ARBA00000198"/>
    </source>
</evidence>
<dbReference type="PANTHER" id="PTHR43071:SF1">
    <property type="entry name" value="2-AMINO-4-HYDROXY-6-HYDROXYMETHYLDIHYDROPTERIDINE PYROPHOSPHOKINASE"/>
    <property type="match status" value="1"/>
</dbReference>
<evidence type="ECO:0000256" key="7">
    <source>
        <dbReference type="ARBA" id="ARBA00022840"/>
    </source>
</evidence>
<dbReference type="InterPro" id="IPR035907">
    <property type="entry name" value="Hppk_sf"/>
</dbReference>
<dbReference type="Proteomes" id="UP000304148">
    <property type="component" value="Chromosome"/>
</dbReference>
<organism evidence="10 11">
    <name type="scientific">Paenibacillus alvei</name>
    <name type="common">Bacillus alvei</name>
    <dbReference type="NCBI Taxonomy" id="44250"/>
    <lineage>
        <taxon>Bacteria</taxon>
        <taxon>Bacillati</taxon>
        <taxon>Bacillota</taxon>
        <taxon>Bacilli</taxon>
        <taxon>Bacillales</taxon>
        <taxon>Paenibacillaceae</taxon>
        <taxon>Paenibacillus</taxon>
    </lineage>
</organism>
<dbReference type="InterPro" id="IPR000550">
    <property type="entry name" value="Hppk"/>
</dbReference>
<keyword evidence="7" id="KW-0067">ATP-binding</keyword>
<evidence type="ECO:0000256" key="2">
    <source>
        <dbReference type="ARBA" id="ARBA00005051"/>
    </source>
</evidence>
<dbReference type="UniPathway" id="UPA00077">
    <property type="reaction ID" value="UER00155"/>
</dbReference>